<feature type="transmembrane region" description="Helical" evidence="6">
    <location>
        <begin position="390"/>
        <end position="411"/>
    </location>
</feature>
<dbReference type="EMBL" id="KZ819636">
    <property type="protein sequence ID" value="PWN89880.1"/>
    <property type="molecule type" value="Genomic_DNA"/>
</dbReference>
<feature type="transmembrane region" description="Helical" evidence="6">
    <location>
        <begin position="77"/>
        <end position="95"/>
    </location>
</feature>
<feature type="transmembrane region" description="Helical" evidence="6">
    <location>
        <begin position="136"/>
        <end position="159"/>
    </location>
</feature>
<dbReference type="OrthoDB" id="440755at2759"/>
<feature type="domain" description="Major facilitator superfamily (MFS) profile" evidence="7">
    <location>
        <begin position="12"/>
        <end position="483"/>
    </location>
</feature>
<feature type="transmembrane region" description="Helical" evidence="6">
    <location>
        <begin position="460"/>
        <end position="479"/>
    </location>
</feature>
<evidence type="ECO:0000256" key="4">
    <source>
        <dbReference type="ARBA" id="ARBA00023136"/>
    </source>
</evidence>
<evidence type="ECO:0000256" key="5">
    <source>
        <dbReference type="SAM" id="MobiDB-lite"/>
    </source>
</evidence>
<dbReference type="STRING" id="215250.A0A316YK00"/>
<feature type="region of interest" description="Disordered" evidence="5">
    <location>
        <begin position="492"/>
        <end position="541"/>
    </location>
</feature>
<dbReference type="InParanoid" id="A0A316YK00"/>
<feature type="transmembrane region" description="Helical" evidence="6">
    <location>
        <begin position="48"/>
        <end position="70"/>
    </location>
</feature>
<feature type="transmembrane region" description="Helical" evidence="6">
    <location>
        <begin position="165"/>
        <end position="185"/>
    </location>
</feature>
<feature type="transmembrane region" description="Helical" evidence="6">
    <location>
        <begin position="358"/>
        <end position="378"/>
    </location>
</feature>
<evidence type="ECO:0000256" key="1">
    <source>
        <dbReference type="ARBA" id="ARBA00004141"/>
    </source>
</evidence>
<feature type="transmembrane region" description="Helical" evidence="6">
    <location>
        <begin position="241"/>
        <end position="264"/>
    </location>
</feature>
<feature type="transmembrane region" description="Helical" evidence="6">
    <location>
        <begin position="7"/>
        <end position="28"/>
    </location>
</feature>
<dbReference type="SUPFAM" id="SSF103473">
    <property type="entry name" value="MFS general substrate transporter"/>
    <property type="match status" value="2"/>
</dbReference>
<keyword evidence="3 6" id="KW-1133">Transmembrane helix</keyword>
<dbReference type="Gene3D" id="1.20.1250.20">
    <property type="entry name" value="MFS general substrate transporter like domains"/>
    <property type="match status" value="2"/>
</dbReference>
<feature type="transmembrane region" description="Helical" evidence="6">
    <location>
        <begin position="335"/>
        <end position="353"/>
    </location>
</feature>
<dbReference type="GeneID" id="37041508"/>
<evidence type="ECO:0000313" key="8">
    <source>
        <dbReference type="EMBL" id="PWN89880.1"/>
    </source>
</evidence>
<evidence type="ECO:0000256" key="3">
    <source>
        <dbReference type="ARBA" id="ARBA00022989"/>
    </source>
</evidence>
<dbReference type="GO" id="GO:0022857">
    <property type="term" value="F:transmembrane transporter activity"/>
    <property type="evidence" value="ECO:0007669"/>
    <property type="project" value="InterPro"/>
</dbReference>
<accession>A0A316YK00</accession>
<evidence type="ECO:0000259" key="7">
    <source>
        <dbReference type="PROSITE" id="PS50850"/>
    </source>
</evidence>
<reference evidence="8 9" key="1">
    <citation type="journal article" date="2018" name="Mol. Biol. Evol.">
        <title>Broad Genomic Sampling Reveals a Smut Pathogenic Ancestry of the Fungal Clade Ustilaginomycotina.</title>
        <authorList>
            <person name="Kijpornyongpan T."/>
            <person name="Mondo S.J."/>
            <person name="Barry K."/>
            <person name="Sandor L."/>
            <person name="Lee J."/>
            <person name="Lipzen A."/>
            <person name="Pangilinan J."/>
            <person name="LaButti K."/>
            <person name="Hainaut M."/>
            <person name="Henrissat B."/>
            <person name="Grigoriev I.V."/>
            <person name="Spatafora J.W."/>
            <person name="Aime M.C."/>
        </authorList>
    </citation>
    <scope>NUCLEOTIDE SEQUENCE [LARGE SCALE GENOMIC DNA]</scope>
    <source>
        <strain evidence="8 9">MCA 4198</strain>
    </source>
</reference>
<dbReference type="InterPro" id="IPR036259">
    <property type="entry name" value="MFS_trans_sf"/>
</dbReference>
<dbReference type="Pfam" id="PF07690">
    <property type="entry name" value="MFS_1"/>
    <property type="match status" value="1"/>
</dbReference>
<protein>
    <recommendedName>
        <fullName evidence="7">Major facilitator superfamily (MFS) profile domain-containing protein</fullName>
    </recommendedName>
</protein>
<dbReference type="RefSeq" id="XP_025377078.1">
    <property type="nucleotide sequence ID" value="XM_025519592.1"/>
</dbReference>
<dbReference type="InterPro" id="IPR011701">
    <property type="entry name" value="MFS"/>
</dbReference>
<proteinExistence type="predicted"/>
<dbReference type="PANTHER" id="PTHR42718:SF10">
    <property type="entry name" value="TRANSPORTER, PUTATIVE (AFU_ORTHOLOGUE AFUA_8G06760)-RELATED"/>
    <property type="match status" value="1"/>
</dbReference>
<dbReference type="PROSITE" id="PS50850">
    <property type="entry name" value="MFS"/>
    <property type="match status" value="1"/>
</dbReference>
<gene>
    <name evidence="8" type="ORF">FA10DRAFT_251083</name>
</gene>
<keyword evidence="4 6" id="KW-0472">Membrane</keyword>
<feature type="transmembrane region" description="Helical" evidence="6">
    <location>
        <begin position="212"/>
        <end position="235"/>
    </location>
</feature>
<evidence type="ECO:0000256" key="6">
    <source>
        <dbReference type="SAM" id="Phobius"/>
    </source>
</evidence>
<evidence type="ECO:0000313" key="9">
    <source>
        <dbReference type="Proteomes" id="UP000245768"/>
    </source>
</evidence>
<feature type="transmembrane region" description="Helical" evidence="6">
    <location>
        <begin position="432"/>
        <end position="448"/>
    </location>
</feature>
<dbReference type="GO" id="GO:0016020">
    <property type="term" value="C:membrane"/>
    <property type="evidence" value="ECO:0007669"/>
    <property type="project" value="UniProtKB-SubCell"/>
</dbReference>
<feature type="transmembrane region" description="Helical" evidence="6">
    <location>
        <begin position="289"/>
        <end position="315"/>
    </location>
</feature>
<organism evidence="8 9">
    <name type="scientific">Acaromyces ingoldii</name>
    <dbReference type="NCBI Taxonomy" id="215250"/>
    <lineage>
        <taxon>Eukaryota</taxon>
        <taxon>Fungi</taxon>
        <taxon>Dikarya</taxon>
        <taxon>Basidiomycota</taxon>
        <taxon>Ustilaginomycotina</taxon>
        <taxon>Exobasidiomycetes</taxon>
        <taxon>Exobasidiales</taxon>
        <taxon>Cryptobasidiaceae</taxon>
        <taxon>Acaromyces</taxon>
    </lineage>
</organism>
<sequence>MATAAQVRVWLTIISVAGATILPTYINGALTIALPTIGSQMGVDEKDLQWPVTVFSLVNGAFLLVAGGLADSFGRRLVFVAGTAWLPVFTIPLAFCKDSTAFIALCAVLGLGPAMLAPAGTGILSESLPDGKIKNAAFAALGAGQPVGYIIGLLFGGIFAKTHAIIFLIAAAAAVAFGAMALFCLPKDGEKLVPESATSGTSNIRRGAPLLAFDWVGAALSLIGIVLFNLALALAGTSHRGWGAVTVLSLLPISAAMLAAFLYWERLIQRQSSSSSVARLRKPLIPPGIWFAPSFSAILAIVFLVWMGFNALTYYCTLLYQVVQHTAPLQTSIRFLPMIGSGLLLNIIGGIVVGRVDALYLIIAGSLCTATSCAIFALQNPAWSYARAMLTAMLLLPGPDIFFPAVQIFACKTVGPRRAALAGSLFNITTRLATSIGLAICTSIQAAATKGSVMSGYRGVGWFCFSTSALAILVALATLRKVGIVGRMQEGEVEQDEASGRDSIELPSLSNGLAVNGNGRGNGHGYGHANGHGVESVDSKR</sequence>
<evidence type="ECO:0000256" key="2">
    <source>
        <dbReference type="ARBA" id="ARBA00022692"/>
    </source>
</evidence>
<dbReference type="PANTHER" id="PTHR42718">
    <property type="entry name" value="MAJOR FACILITATOR SUPERFAMILY MULTIDRUG TRANSPORTER MFSC"/>
    <property type="match status" value="1"/>
</dbReference>
<feature type="transmembrane region" description="Helical" evidence="6">
    <location>
        <begin position="101"/>
        <end position="124"/>
    </location>
</feature>
<dbReference type="PROSITE" id="PS00216">
    <property type="entry name" value="SUGAR_TRANSPORT_1"/>
    <property type="match status" value="1"/>
</dbReference>
<feature type="compositionally biased region" description="Gly residues" evidence="5">
    <location>
        <begin position="518"/>
        <end position="530"/>
    </location>
</feature>
<comment type="subcellular location">
    <subcellularLocation>
        <location evidence="1">Membrane</location>
        <topology evidence="1">Multi-pass membrane protein</topology>
    </subcellularLocation>
</comment>
<dbReference type="InterPro" id="IPR005829">
    <property type="entry name" value="Sugar_transporter_CS"/>
</dbReference>
<dbReference type="Proteomes" id="UP000245768">
    <property type="component" value="Unassembled WGS sequence"/>
</dbReference>
<keyword evidence="9" id="KW-1185">Reference proteome</keyword>
<dbReference type="AlphaFoldDB" id="A0A316YK00"/>
<name>A0A316YK00_9BASI</name>
<dbReference type="InterPro" id="IPR020846">
    <property type="entry name" value="MFS_dom"/>
</dbReference>
<keyword evidence="2 6" id="KW-0812">Transmembrane</keyword>